<dbReference type="KEGG" id="lak:106177540"/>
<feature type="region of interest" description="Disordered" evidence="1">
    <location>
        <begin position="175"/>
        <end position="196"/>
    </location>
</feature>
<dbReference type="AlphaFoldDB" id="A0A1S3JZI5"/>
<feature type="chain" id="PRO_5010237355" evidence="2">
    <location>
        <begin position="31"/>
        <end position="223"/>
    </location>
</feature>
<dbReference type="InParanoid" id="A0A1S3JZI5"/>
<dbReference type="RefSeq" id="XP_013415808.1">
    <property type="nucleotide sequence ID" value="XM_013560354.1"/>
</dbReference>
<dbReference type="Proteomes" id="UP000085678">
    <property type="component" value="Unplaced"/>
</dbReference>
<keyword evidence="2" id="KW-0732">Signal</keyword>
<feature type="signal peptide" evidence="2">
    <location>
        <begin position="1"/>
        <end position="30"/>
    </location>
</feature>
<accession>A0A1S3JZI5</accession>
<sequence length="223" mass="24673">MAAVEQIPQPPHLSCWKSITVLMIMSLNSAFGLICQQCAGFTDLRHSSLRDAIDNLVCTNIDRNSDGFVKCPDDAHSCYASLQIQATYATAYTGKEQHFYTGSVVKDCHQGKPHKTACKPSLEAGFHCQQGCNGDKCNQKFFSIPFIKSQQTTTELMIRYKTGVIVETMHVKDGNKLRKGKSNSKDSNHAKNSSSRTHTNLLSIMIKLLILGHFLKDDGDSVT</sequence>
<name>A0A1S3JZI5_LINAN</name>
<organism evidence="3 4">
    <name type="scientific">Lingula anatina</name>
    <name type="common">Brachiopod</name>
    <name type="synonym">Lingula unguis</name>
    <dbReference type="NCBI Taxonomy" id="7574"/>
    <lineage>
        <taxon>Eukaryota</taxon>
        <taxon>Metazoa</taxon>
        <taxon>Spiralia</taxon>
        <taxon>Lophotrochozoa</taxon>
        <taxon>Brachiopoda</taxon>
        <taxon>Linguliformea</taxon>
        <taxon>Lingulata</taxon>
        <taxon>Lingulida</taxon>
        <taxon>Linguloidea</taxon>
        <taxon>Lingulidae</taxon>
        <taxon>Lingula</taxon>
    </lineage>
</organism>
<protein>
    <submittedName>
        <fullName evidence="4">Uncharacterized protein LOC106177540</fullName>
    </submittedName>
</protein>
<dbReference type="GeneID" id="106177540"/>
<gene>
    <name evidence="4" type="primary">LOC106177540</name>
</gene>
<reference evidence="4" key="1">
    <citation type="submission" date="2025-08" db="UniProtKB">
        <authorList>
            <consortium name="RefSeq"/>
        </authorList>
    </citation>
    <scope>IDENTIFICATION</scope>
    <source>
        <tissue evidence="4">Gonads</tissue>
    </source>
</reference>
<evidence type="ECO:0000256" key="2">
    <source>
        <dbReference type="SAM" id="SignalP"/>
    </source>
</evidence>
<proteinExistence type="predicted"/>
<keyword evidence="3" id="KW-1185">Reference proteome</keyword>
<evidence type="ECO:0000256" key="1">
    <source>
        <dbReference type="SAM" id="MobiDB-lite"/>
    </source>
</evidence>
<evidence type="ECO:0000313" key="4">
    <source>
        <dbReference type="RefSeq" id="XP_013415808.1"/>
    </source>
</evidence>
<evidence type="ECO:0000313" key="3">
    <source>
        <dbReference type="Proteomes" id="UP000085678"/>
    </source>
</evidence>